<evidence type="ECO:0000313" key="2">
    <source>
        <dbReference type="EMBL" id="QFV17079.1"/>
    </source>
</evidence>
<keyword evidence="1" id="KW-1133">Transmembrane helix</keyword>
<keyword evidence="1" id="KW-0812">Transmembrane</keyword>
<dbReference type="AlphaFoldDB" id="A0A5P9RTJ8"/>
<proteinExistence type="predicted"/>
<organism evidence="2">
    <name type="scientific">Cyanidioschyzon merolae</name>
    <name type="common">Red alga</name>
    <dbReference type="NCBI Taxonomy" id="45157"/>
    <lineage>
        <taxon>Eukaryota</taxon>
        <taxon>Rhodophyta</taxon>
        <taxon>Bangiophyceae</taxon>
        <taxon>Cyanidiales</taxon>
        <taxon>Cyanidiaceae</taxon>
        <taxon>Cyanidioschyzon</taxon>
    </lineage>
</organism>
<reference evidence="2" key="1">
    <citation type="submission" date="2018-11" db="EMBL/GenBank/DDBJ databases">
        <title>Complete Plastid Genome of Cyanidioschyzon merolae Isolate 5508.</title>
        <authorList>
            <person name="Bi G."/>
        </authorList>
    </citation>
    <scope>NUCLEOTIDE SEQUENCE</scope>
    <source>
        <strain evidence="2">5508</strain>
    </source>
</reference>
<keyword evidence="1" id="KW-0472">Membrane</keyword>
<dbReference type="EMBL" id="MK231135">
    <property type="protein sequence ID" value="QFV17252.1"/>
    <property type="molecule type" value="Genomic_DNA"/>
</dbReference>
<feature type="transmembrane region" description="Helical" evidence="1">
    <location>
        <begin position="6"/>
        <end position="23"/>
    </location>
</feature>
<gene>
    <name evidence="2" type="primary">petL</name>
</gene>
<keyword evidence="2" id="KW-0934">Plastid</keyword>
<accession>A0A5P9RTJ8</accession>
<sequence>MWISYLGFLIFYFILAAASYKILKRIKWI</sequence>
<name>A0A5P9RTJ8_CYAME</name>
<reference evidence="3" key="2">
    <citation type="submission" date="2018-11" db="EMBL/GenBank/DDBJ databases">
        <title>Complete Plastid Genome of Cyanidioschyzon merolae Isolate 5578.</title>
        <authorList>
            <person name="Bi G."/>
        </authorList>
    </citation>
    <scope>NUCLEOTIDE SEQUENCE</scope>
</reference>
<evidence type="ECO:0000256" key="1">
    <source>
        <dbReference type="SAM" id="Phobius"/>
    </source>
</evidence>
<protein>
    <submittedName>
        <fullName evidence="2">Cytochrome b6-f complex subunit VI</fullName>
    </submittedName>
</protein>
<dbReference type="EMBL" id="MK231134">
    <property type="protein sequence ID" value="QFV17079.1"/>
    <property type="molecule type" value="Genomic_DNA"/>
</dbReference>
<keyword evidence="2" id="KW-0150">Chloroplast</keyword>
<geneLocation type="chloroplast" evidence="2"/>
<dbReference type="SMR" id="A0A5P9RTJ8"/>
<evidence type="ECO:0000313" key="3">
    <source>
        <dbReference type="EMBL" id="QFV17252.1"/>
    </source>
</evidence>